<dbReference type="SMART" id="SM00194">
    <property type="entry name" value="PTPc"/>
    <property type="match status" value="1"/>
</dbReference>
<protein>
    <recommendedName>
        <fullName evidence="2">protein-tyrosine-phosphatase</fullName>
        <ecNumber evidence="2">3.1.3.48</ecNumber>
    </recommendedName>
</protein>
<dbReference type="OrthoDB" id="8815311at2759"/>
<dbReference type="Pfam" id="PF00017">
    <property type="entry name" value="SH2"/>
    <property type="match status" value="2"/>
</dbReference>
<keyword evidence="4" id="KW-0378">Hydrolase</keyword>
<dbReference type="PANTHER" id="PTHR46257:SF4">
    <property type="entry name" value="TYROSINE-PROTEIN PHOSPHATASE NON-RECEPTOR TYPE 6"/>
    <property type="match status" value="1"/>
</dbReference>
<evidence type="ECO:0000256" key="8">
    <source>
        <dbReference type="SAM" id="MobiDB-lite"/>
    </source>
</evidence>
<dbReference type="Pfam" id="PF00102">
    <property type="entry name" value="Y_phosphatase"/>
    <property type="match status" value="2"/>
</dbReference>
<evidence type="ECO:0000313" key="13">
    <source>
        <dbReference type="Proteomes" id="UP000694542"/>
    </source>
</evidence>
<feature type="region of interest" description="Disordered" evidence="8">
    <location>
        <begin position="19"/>
        <end position="40"/>
    </location>
</feature>
<keyword evidence="3" id="KW-0963">Cytoplasm</keyword>
<keyword evidence="6 7" id="KW-0727">SH2 domain</keyword>
<dbReference type="SUPFAM" id="SSF55550">
    <property type="entry name" value="SH2 domain"/>
    <property type="match status" value="2"/>
</dbReference>
<dbReference type="Ensembl" id="ENSCAFT00040043613.1">
    <property type="protein sequence ID" value="ENSCAFP00040038048.1"/>
    <property type="gene ID" value="ENSCAFG00040023316.1"/>
</dbReference>
<feature type="domain" description="Tyrosine-protein phosphatase" evidence="10">
    <location>
        <begin position="298"/>
        <end position="610"/>
    </location>
</feature>
<dbReference type="PROSITE" id="PS50056">
    <property type="entry name" value="TYR_PHOSPHATASE_2"/>
    <property type="match status" value="1"/>
</dbReference>
<comment type="subcellular location">
    <subcellularLocation>
        <location evidence="1">Cytoplasm</location>
    </subcellularLocation>
</comment>
<feature type="region of interest" description="Disordered" evidence="8">
    <location>
        <begin position="642"/>
        <end position="690"/>
    </location>
</feature>
<evidence type="ECO:0000259" key="9">
    <source>
        <dbReference type="PROSITE" id="PS50001"/>
    </source>
</evidence>
<evidence type="ECO:0000256" key="4">
    <source>
        <dbReference type="ARBA" id="ARBA00022801"/>
    </source>
</evidence>
<dbReference type="Proteomes" id="UP000694542">
    <property type="component" value="Chromosome 27"/>
</dbReference>
<organism evidence="12 13">
    <name type="scientific">Canis lupus familiaris</name>
    <name type="common">Dog</name>
    <name type="synonym">Canis familiaris</name>
    <dbReference type="NCBI Taxonomy" id="9615"/>
    <lineage>
        <taxon>Eukaryota</taxon>
        <taxon>Metazoa</taxon>
        <taxon>Chordata</taxon>
        <taxon>Craniata</taxon>
        <taxon>Vertebrata</taxon>
        <taxon>Euteleostomi</taxon>
        <taxon>Mammalia</taxon>
        <taxon>Eutheria</taxon>
        <taxon>Laurasiatheria</taxon>
        <taxon>Carnivora</taxon>
        <taxon>Caniformia</taxon>
        <taxon>Canidae</taxon>
        <taxon>Canis</taxon>
    </lineage>
</organism>
<dbReference type="SMART" id="SM00404">
    <property type="entry name" value="PTPc_motif"/>
    <property type="match status" value="1"/>
</dbReference>
<dbReference type="PROSITE" id="PS00383">
    <property type="entry name" value="TYR_PHOSPHATASE_1"/>
    <property type="match status" value="1"/>
</dbReference>
<dbReference type="InterPro" id="IPR052123">
    <property type="entry name" value="Non-rcpt_Tyr_Phosphatase"/>
</dbReference>
<name>A0A8C0Z5B7_CANLF</name>
<dbReference type="FunFam" id="3.30.505.10:FF:000012">
    <property type="entry name" value="Tyrosine-protein phosphatase non-receptor type"/>
    <property type="match status" value="1"/>
</dbReference>
<dbReference type="InterPro" id="IPR000980">
    <property type="entry name" value="SH2"/>
</dbReference>
<dbReference type="CDD" id="cd14606">
    <property type="entry name" value="PTPc-N6"/>
    <property type="match status" value="1"/>
</dbReference>
<dbReference type="PRINTS" id="PR00401">
    <property type="entry name" value="SH2DOMAIN"/>
</dbReference>
<accession>A0A8C0Z5B7</accession>
<dbReference type="PRINTS" id="PR00700">
    <property type="entry name" value="PRTYPHPHTASE"/>
</dbReference>
<feature type="compositionally biased region" description="Basic and acidic residues" evidence="8">
    <location>
        <begin position="666"/>
        <end position="684"/>
    </location>
</feature>
<reference evidence="12" key="1">
    <citation type="submission" date="2018-10" db="EMBL/GenBank/DDBJ databases">
        <title>De novo assembly of a Great Dane genome.</title>
        <authorList>
            <person name="Kidd J.M."/>
            <person name="Pendleton A.L."/>
            <person name="Shen F."/>
            <person name="Emery S."/>
        </authorList>
    </citation>
    <scope>NUCLEOTIDE SEQUENCE [LARGE SCALE GENOMIC DNA]</scope>
    <source>
        <strain evidence="12">Great Dane</strain>
    </source>
</reference>
<dbReference type="PROSITE" id="PS50001">
    <property type="entry name" value="SH2"/>
    <property type="match status" value="1"/>
</dbReference>
<dbReference type="InterPro" id="IPR003595">
    <property type="entry name" value="Tyr_Pase_cat"/>
</dbReference>
<dbReference type="InterPro" id="IPR000387">
    <property type="entry name" value="Tyr_Pase_dom"/>
</dbReference>
<evidence type="ECO:0000256" key="3">
    <source>
        <dbReference type="ARBA" id="ARBA00022490"/>
    </source>
</evidence>
<evidence type="ECO:0000256" key="2">
    <source>
        <dbReference type="ARBA" id="ARBA00013064"/>
    </source>
</evidence>
<proteinExistence type="predicted"/>
<dbReference type="PROSITE" id="PS50055">
    <property type="entry name" value="TYR_PHOSPHATASE_PTP"/>
    <property type="match status" value="1"/>
</dbReference>
<dbReference type="AlphaFoldDB" id="A0A8C0Z5B7"/>
<evidence type="ECO:0000256" key="6">
    <source>
        <dbReference type="ARBA" id="ARBA00022999"/>
    </source>
</evidence>
<dbReference type="SMART" id="SM00252">
    <property type="entry name" value="SH2"/>
    <property type="match status" value="1"/>
</dbReference>
<feature type="domain" description="Tyrosine specific protein phosphatases" evidence="11">
    <location>
        <begin position="525"/>
        <end position="601"/>
    </location>
</feature>
<evidence type="ECO:0000256" key="1">
    <source>
        <dbReference type="ARBA" id="ARBA00004496"/>
    </source>
</evidence>
<sequence length="690" mass="77691">MQRPCSRAAVSMEASWPGPVARTRVTSPSPSGRWPPTPARASGSLLVPLWQCRLPRPRHPMCPPRPLCVPGTLDLSPSPLCPHLSSCTHWSHHPVPCRVGDQVTHIRIQNSGDFYDLYGGEKFATLTELVEYYTQQQGVLQDRDGTIIHLKYPLNCSDPTSERWYHGHMSGGQAETLLQAKGEPWTFLVRESLSQPGDFVLSVLSDQPKAGLGSPLRVTHIKVMCEGGRYTVGGAETFDSLTDLVEHFKKTGIEEASGAFVYLRQPYYATRVNAADIENRVLELNKKQESEDTAKAGFWEEFESLQKQEVKNLHQRLEGQRPENKSKNRYKNILPFDHTRVILQGRDSNIPGSDYINANYVKNELLGPDENTKTYIASQGCLEATVNDFWQMAWQENTRVIVMTTREVEKGRNKCVPYWPEVGTQRAYGPYVVTNCREHDAAEYKLRTLQVSPLENVSILHSCLTPGALPWICCFVWLGGMGRCVGTEGTGPMRSAQEDLVREIWHYQYLSWPDHGVPSEPGGVLSFLDQINQRQESLPHAGPIIVHCSAGIGRTGTIIVIDMLMESISTKGLDCDIDIQKTIQMVRAQRSGMVQTEAQYKFIYVAIAQFIETTKKKLEVMQSQKGRESEYGNITYPLAMKNAHAKASRTSSKHKEDVYENLQSKNKKEEKVKKQRSADKEKSKGSLKRK</sequence>
<evidence type="ECO:0000256" key="5">
    <source>
        <dbReference type="ARBA" id="ARBA00022912"/>
    </source>
</evidence>
<dbReference type="InterPro" id="IPR000242">
    <property type="entry name" value="PTP_cat"/>
</dbReference>
<gene>
    <name evidence="12" type="primary">PTPN6</name>
</gene>
<evidence type="ECO:0000259" key="11">
    <source>
        <dbReference type="PROSITE" id="PS50056"/>
    </source>
</evidence>
<reference evidence="12" key="2">
    <citation type="submission" date="2025-08" db="UniProtKB">
        <authorList>
            <consortium name="Ensembl"/>
        </authorList>
    </citation>
    <scope>IDENTIFICATION</scope>
</reference>
<dbReference type="SUPFAM" id="SSF52799">
    <property type="entry name" value="(Phosphotyrosine protein) phosphatases II"/>
    <property type="match status" value="1"/>
</dbReference>
<dbReference type="EC" id="3.1.3.48" evidence="2"/>
<dbReference type="PANTHER" id="PTHR46257">
    <property type="entry name" value="TYROSINE-PROTEIN PHOSPHATASE CORKSCREW"/>
    <property type="match status" value="1"/>
</dbReference>
<dbReference type="InterPro" id="IPR036860">
    <property type="entry name" value="SH2_dom_sf"/>
</dbReference>
<dbReference type="CDD" id="cd09931">
    <property type="entry name" value="SH2_C-SH2_SHP_like"/>
    <property type="match status" value="1"/>
</dbReference>
<dbReference type="GO" id="GO:0005737">
    <property type="term" value="C:cytoplasm"/>
    <property type="evidence" value="ECO:0007669"/>
    <property type="project" value="UniProtKB-SubCell"/>
</dbReference>
<evidence type="ECO:0000256" key="7">
    <source>
        <dbReference type="PROSITE-ProRule" id="PRU00191"/>
    </source>
</evidence>
<dbReference type="Gene3D" id="3.30.505.10">
    <property type="entry name" value="SH2 domain"/>
    <property type="match status" value="2"/>
</dbReference>
<dbReference type="Gene3D" id="3.90.190.10">
    <property type="entry name" value="Protein tyrosine phosphatase superfamily"/>
    <property type="match status" value="1"/>
</dbReference>
<dbReference type="GO" id="GO:0004725">
    <property type="term" value="F:protein tyrosine phosphatase activity"/>
    <property type="evidence" value="ECO:0007669"/>
    <property type="project" value="UniProtKB-EC"/>
</dbReference>
<feature type="domain" description="SH2" evidence="9">
    <location>
        <begin position="164"/>
        <end position="267"/>
    </location>
</feature>
<evidence type="ECO:0000313" key="12">
    <source>
        <dbReference type="Ensembl" id="ENSCAFP00040038048.1"/>
    </source>
</evidence>
<dbReference type="InterPro" id="IPR029021">
    <property type="entry name" value="Prot-tyrosine_phosphatase-like"/>
</dbReference>
<evidence type="ECO:0000259" key="10">
    <source>
        <dbReference type="PROSITE" id="PS50055"/>
    </source>
</evidence>
<keyword evidence="5" id="KW-0904">Protein phosphatase</keyword>
<dbReference type="InterPro" id="IPR016130">
    <property type="entry name" value="Tyr_Pase_AS"/>
</dbReference>